<name>A0ABS3J0L5_9HYPH</name>
<organism evidence="1 2">
    <name type="scientific">Jiella sonneratiae</name>
    <dbReference type="NCBI Taxonomy" id="2816856"/>
    <lineage>
        <taxon>Bacteria</taxon>
        <taxon>Pseudomonadati</taxon>
        <taxon>Pseudomonadota</taxon>
        <taxon>Alphaproteobacteria</taxon>
        <taxon>Hyphomicrobiales</taxon>
        <taxon>Aurantimonadaceae</taxon>
        <taxon>Jiella</taxon>
    </lineage>
</organism>
<dbReference type="Proteomes" id="UP000664288">
    <property type="component" value="Unassembled WGS sequence"/>
</dbReference>
<sequence length="375" mass="41225">MMVLLKSDSSWKSCEETLAAVATSHAQDLAVPNRVKGAYLGGEVSQAQVVSTWATNNPEGELHTWADDMAKAKALVEGLPGLVAGLLKRRMRFAVSKREQDGTVFELALSRLDALHDTLPQRDRGMRVNVVCADHLGRKSPRAFYRGGNEGHAPVTLAEFKPTVDRILELTVPSVYSEWLSTEQRDVVTDLLYEAFRNTHEHARADLQGRELPISFRGIVVCHHSFPRDNLARAAAGSKPLSGFLERLTPPMEGNRQIQLLELSVFDCGIGYASHLRRRPLDELAPDDELAAVNECFKKNVSSKSLAGTGQGLALIDDLLRDHNGFLRLRTGRLSVCRSSSGLQDLVDTETGGEPVPRTPVCGTVLTCVLPMRKR</sequence>
<evidence type="ECO:0000313" key="2">
    <source>
        <dbReference type="Proteomes" id="UP000664288"/>
    </source>
</evidence>
<proteinExistence type="predicted"/>
<keyword evidence="2" id="KW-1185">Reference proteome</keyword>
<evidence type="ECO:0000313" key="1">
    <source>
        <dbReference type="EMBL" id="MBO0902680.1"/>
    </source>
</evidence>
<reference evidence="1 2" key="1">
    <citation type="submission" date="2021-03" db="EMBL/GenBank/DDBJ databases">
        <title>Whole genome sequence of Jiella sp. MQZ13P-4.</title>
        <authorList>
            <person name="Tuo L."/>
        </authorList>
    </citation>
    <scope>NUCLEOTIDE SEQUENCE [LARGE SCALE GENOMIC DNA]</scope>
    <source>
        <strain evidence="1 2">MQZ13P-4</strain>
    </source>
</reference>
<dbReference type="RefSeq" id="WP_207349321.1">
    <property type="nucleotide sequence ID" value="NZ_JAFMPY010000003.1"/>
</dbReference>
<protein>
    <recommendedName>
        <fullName evidence="3">ATP-binding protein</fullName>
    </recommendedName>
</protein>
<evidence type="ECO:0008006" key="3">
    <source>
        <dbReference type="Google" id="ProtNLM"/>
    </source>
</evidence>
<accession>A0ABS3J0L5</accession>
<dbReference type="EMBL" id="JAFMPY010000003">
    <property type="protein sequence ID" value="MBO0902680.1"/>
    <property type="molecule type" value="Genomic_DNA"/>
</dbReference>
<gene>
    <name evidence="1" type="ORF">J1C47_03440</name>
</gene>
<comment type="caution">
    <text evidence="1">The sequence shown here is derived from an EMBL/GenBank/DDBJ whole genome shotgun (WGS) entry which is preliminary data.</text>
</comment>